<dbReference type="EMBL" id="SSGG01000042">
    <property type="protein sequence ID" value="TXI37812.1"/>
    <property type="molecule type" value="Genomic_DNA"/>
</dbReference>
<keyword evidence="2" id="KW-0472">Membrane</keyword>
<proteinExistence type="predicted"/>
<dbReference type="Proteomes" id="UP000321374">
    <property type="component" value="Unassembled WGS sequence"/>
</dbReference>
<accession>A0A5C7WLI8</accession>
<keyword evidence="2" id="KW-1133">Transmembrane helix</keyword>
<feature type="region of interest" description="Disordered" evidence="1">
    <location>
        <begin position="97"/>
        <end position="118"/>
    </location>
</feature>
<evidence type="ECO:0000313" key="4">
    <source>
        <dbReference type="Proteomes" id="UP000321374"/>
    </source>
</evidence>
<keyword evidence="2" id="KW-0812">Transmembrane</keyword>
<evidence type="ECO:0000256" key="2">
    <source>
        <dbReference type="SAM" id="Phobius"/>
    </source>
</evidence>
<protein>
    <submittedName>
        <fullName evidence="3">Uncharacterized protein</fullName>
    </submittedName>
</protein>
<comment type="caution">
    <text evidence="3">The sequence shown here is derived from an EMBL/GenBank/DDBJ whole genome shotgun (WGS) entry which is preliminary data.</text>
</comment>
<evidence type="ECO:0000313" key="3">
    <source>
        <dbReference type="EMBL" id="TXI37812.1"/>
    </source>
</evidence>
<dbReference type="AlphaFoldDB" id="A0A5C7WLI8"/>
<gene>
    <name evidence="3" type="ORF">E6Q51_02490</name>
</gene>
<evidence type="ECO:0000256" key="1">
    <source>
        <dbReference type="SAM" id="MobiDB-lite"/>
    </source>
</evidence>
<feature type="transmembrane region" description="Helical" evidence="2">
    <location>
        <begin position="20"/>
        <end position="44"/>
    </location>
</feature>
<organism evidence="3 4">
    <name type="scientific">Methylophilus methylotrophus</name>
    <name type="common">Bacterium W3A1</name>
    <dbReference type="NCBI Taxonomy" id="17"/>
    <lineage>
        <taxon>Bacteria</taxon>
        <taxon>Pseudomonadati</taxon>
        <taxon>Pseudomonadota</taxon>
        <taxon>Betaproteobacteria</taxon>
        <taxon>Nitrosomonadales</taxon>
        <taxon>Methylophilaceae</taxon>
        <taxon>Methylophilus</taxon>
    </lineage>
</organism>
<reference evidence="3 4" key="1">
    <citation type="submission" date="2018-09" db="EMBL/GenBank/DDBJ databases">
        <title>Metagenome Assembled Genomes from an Advanced Water Purification Facility.</title>
        <authorList>
            <person name="Stamps B.W."/>
            <person name="Spear J.R."/>
        </authorList>
    </citation>
    <scope>NUCLEOTIDE SEQUENCE [LARGE SCALE GENOMIC DNA]</scope>
    <source>
        <strain evidence="3">Bin_42_2</strain>
    </source>
</reference>
<sequence>MQKTHASTHPSRSSAATTSVLSLIAITAGTVSVALFIMFVGLFLTMMSLGGNSQLTASLHHERPAMTVALVAGSKNMTDHQKTQPRKGYLVDALLRNDGNRHSANSSDRHPQSSSRSARVYAISNTSVSPNQTHLIQI</sequence>
<name>A0A5C7WLI8_METME</name>
<dbReference type="STRING" id="1122236.GCA_000378225_02452"/>